<accession>A0AAW0Q3N4</accession>
<dbReference type="AlphaFoldDB" id="A0AAW0Q3N4"/>
<dbReference type="EMBL" id="JBBPFD010000002">
    <property type="protein sequence ID" value="KAK7939665.1"/>
    <property type="molecule type" value="Genomic_DNA"/>
</dbReference>
<name>A0AAW0Q3N4_9GOBI</name>
<protein>
    <submittedName>
        <fullName evidence="1">Uncharacterized protein</fullName>
    </submittedName>
</protein>
<gene>
    <name evidence="1" type="ORF">WMY93_002991</name>
</gene>
<evidence type="ECO:0000313" key="1">
    <source>
        <dbReference type="EMBL" id="KAK7939665.1"/>
    </source>
</evidence>
<evidence type="ECO:0000313" key="2">
    <source>
        <dbReference type="Proteomes" id="UP001460270"/>
    </source>
</evidence>
<reference evidence="2" key="1">
    <citation type="submission" date="2024-04" db="EMBL/GenBank/DDBJ databases">
        <title>Salinicola lusitanus LLJ914,a marine bacterium isolated from the Okinawa Trough.</title>
        <authorList>
            <person name="Li J."/>
        </authorList>
    </citation>
    <scope>NUCLEOTIDE SEQUENCE [LARGE SCALE GENOMIC DNA]</scope>
</reference>
<organism evidence="1 2">
    <name type="scientific">Mugilogobius chulae</name>
    <name type="common">yellowstripe goby</name>
    <dbReference type="NCBI Taxonomy" id="88201"/>
    <lineage>
        <taxon>Eukaryota</taxon>
        <taxon>Metazoa</taxon>
        <taxon>Chordata</taxon>
        <taxon>Craniata</taxon>
        <taxon>Vertebrata</taxon>
        <taxon>Euteleostomi</taxon>
        <taxon>Actinopterygii</taxon>
        <taxon>Neopterygii</taxon>
        <taxon>Teleostei</taxon>
        <taxon>Neoteleostei</taxon>
        <taxon>Acanthomorphata</taxon>
        <taxon>Gobiaria</taxon>
        <taxon>Gobiiformes</taxon>
        <taxon>Gobioidei</taxon>
        <taxon>Gobiidae</taxon>
        <taxon>Gobionellinae</taxon>
        <taxon>Mugilogobius</taxon>
    </lineage>
</organism>
<keyword evidence="2" id="KW-1185">Reference proteome</keyword>
<sequence length="81" mass="9210">MGRAIFHISSTGLPLLKHKMDNRTRRLCSLIFCPNKQTGQPCLTLGRAEAVWRAVLSEDSMFIRPWERPVSAGFLSMNYEA</sequence>
<proteinExistence type="predicted"/>
<comment type="caution">
    <text evidence="1">The sequence shown here is derived from an EMBL/GenBank/DDBJ whole genome shotgun (WGS) entry which is preliminary data.</text>
</comment>
<dbReference type="Proteomes" id="UP001460270">
    <property type="component" value="Unassembled WGS sequence"/>
</dbReference>